<dbReference type="InterPro" id="IPR000823">
    <property type="entry name" value="Peroxidase_pln"/>
</dbReference>
<keyword evidence="10 18" id="KW-0106">Calcium</keyword>
<keyword evidence="11 21" id="KW-0560">Oxidoreductase</keyword>
<keyword evidence="9 21" id="KW-0732">Signal</keyword>
<comment type="function">
    <text evidence="2">Removal of H(2)O(2), oxidation of toxic reductants, biosynthesis and degradation of lignin, suberization, auxin catabolism, response to environmental stresses such as wounding, pathogen attack and oxidative stress. These functions might be dependent on each isozyme/isoform in each plant tissue.</text>
</comment>
<comment type="caution">
    <text evidence="23">The sequence shown here is derived from an EMBL/GenBank/DDBJ whole genome shotgun (WGS) entry which is preliminary data.</text>
</comment>
<feature type="disulfide bond" evidence="20">
    <location>
        <begin position="202"/>
        <end position="234"/>
    </location>
</feature>
<dbReference type="GO" id="GO:0005576">
    <property type="term" value="C:extracellular region"/>
    <property type="evidence" value="ECO:0007669"/>
    <property type="project" value="UniProtKB-SubCell"/>
</dbReference>
<evidence type="ECO:0000256" key="19">
    <source>
        <dbReference type="PIRSR" id="PIRSR600823-4"/>
    </source>
</evidence>
<protein>
    <recommendedName>
        <fullName evidence="4 21">Peroxidase</fullName>
        <ecNumber evidence="4 21">1.11.1.7</ecNumber>
    </recommendedName>
</protein>
<evidence type="ECO:0000259" key="22">
    <source>
        <dbReference type="PROSITE" id="PS50873"/>
    </source>
</evidence>
<evidence type="ECO:0000313" key="24">
    <source>
        <dbReference type="Proteomes" id="UP001152523"/>
    </source>
</evidence>
<evidence type="ECO:0000256" key="20">
    <source>
        <dbReference type="PIRSR" id="PIRSR600823-5"/>
    </source>
</evidence>
<dbReference type="Proteomes" id="UP001152523">
    <property type="component" value="Unassembled WGS sequence"/>
</dbReference>
<gene>
    <name evidence="23" type="ORF">CEPIT_LOCUS3853</name>
</gene>
<organism evidence="23 24">
    <name type="scientific">Cuscuta epithymum</name>
    <dbReference type="NCBI Taxonomy" id="186058"/>
    <lineage>
        <taxon>Eukaryota</taxon>
        <taxon>Viridiplantae</taxon>
        <taxon>Streptophyta</taxon>
        <taxon>Embryophyta</taxon>
        <taxon>Tracheophyta</taxon>
        <taxon>Spermatophyta</taxon>
        <taxon>Magnoliopsida</taxon>
        <taxon>eudicotyledons</taxon>
        <taxon>Gunneridae</taxon>
        <taxon>Pentapetalae</taxon>
        <taxon>asterids</taxon>
        <taxon>lamiids</taxon>
        <taxon>Solanales</taxon>
        <taxon>Convolvulaceae</taxon>
        <taxon>Cuscuteae</taxon>
        <taxon>Cuscuta</taxon>
        <taxon>Cuscuta subgen. Cuscuta</taxon>
    </lineage>
</organism>
<feature type="binding site" evidence="18">
    <location>
        <position position="75"/>
    </location>
    <ligand>
        <name>Ca(2+)</name>
        <dbReference type="ChEBI" id="CHEBI:29108"/>
        <label>1</label>
    </ligand>
</feature>
<evidence type="ECO:0000256" key="11">
    <source>
        <dbReference type="ARBA" id="ARBA00023002"/>
    </source>
</evidence>
<evidence type="ECO:0000256" key="12">
    <source>
        <dbReference type="ARBA" id="ARBA00023004"/>
    </source>
</evidence>
<evidence type="ECO:0000256" key="10">
    <source>
        <dbReference type="ARBA" id="ARBA00022837"/>
    </source>
</evidence>
<dbReference type="GO" id="GO:0006979">
    <property type="term" value="P:response to oxidative stress"/>
    <property type="evidence" value="ECO:0007669"/>
    <property type="project" value="UniProtKB-UniRule"/>
</dbReference>
<dbReference type="FunFam" id="1.10.520.10:FF:000001">
    <property type="entry name" value="Peroxidase"/>
    <property type="match status" value="1"/>
</dbReference>
<feature type="disulfide bond" evidence="20">
    <location>
        <begin position="38"/>
        <end position="117"/>
    </location>
</feature>
<keyword evidence="24" id="KW-1185">Reference proteome</keyword>
<dbReference type="PROSITE" id="PS00435">
    <property type="entry name" value="PEROXIDASE_1"/>
    <property type="match status" value="1"/>
</dbReference>
<evidence type="ECO:0000256" key="21">
    <source>
        <dbReference type="RuleBase" id="RU362060"/>
    </source>
</evidence>
<evidence type="ECO:0000256" key="2">
    <source>
        <dbReference type="ARBA" id="ARBA00002322"/>
    </source>
</evidence>
<dbReference type="InterPro" id="IPR010255">
    <property type="entry name" value="Haem_peroxidase_sf"/>
</dbReference>
<evidence type="ECO:0000256" key="8">
    <source>
        <dbReference type="ARBA" id="ARBA00022723"/>
    </source>
</evidence>
<dbReference type="GO" id="GO:0046872">
    <property type="term" value="F:metal ion binding"/>
    <property type="evidence" value="ECO:0007669"/>
    <property type="project" value="UniProtKB-UniRule"/>
</dbReference>
<evidence type="ECO:0000256" key="15">
    <source>
        <dbReference type="ARBA" id="ARBA00023324"/>
    </source>
</evidence>
<comment type="catalytic activity">
    <reaction evidence="1 21">
        <text>2 a phenolic donor + H2O2 = 2 a phenolic radical donor + 2 H2O</text>
        <dbReference type="Rhea" id="RHEA:56136"/>
        <dbReference type="ChEBI" id="CHEBI:15377"/>
        <dbReference type="ChEBI" id="CHEBI:16240"/>
        <dbReference type="ChEBI" id="CHEBI:139520"/>
        <dbReference type="ChEBI" id="CHEBI:139521"/>
        <dbReference type="EC" id="1.11.1.7"/>
    </reaction>
</comment>
<dbReference type="PRINTS" id="PR00461">
    <property type="entry name" value="PLPEROXIDASE"/>
</dbReference>
<evidence type="ECO:0000256" key="16">
    <source>
        <dbReference type="PIRSR" id="PIRSR600823-1"/>
    </source>
</evidence>
<feature type="binding site" evidence="17">
    <location>
        <position position="165"/>
    </location>
    <ligand>
        <name>substrate</name>
    </ligand>
</feature>
<dbReference type="EMBL" id="CAMAPF010000020">
    <property type="protein sequence ID" value="CAH9071407.1"/>
    <property type="molecule type" value="Genomic_DNA"/>
</dbReference>
<dbReference type="GO" id="GO:0140825">
    <property type="term" value="F:lactoperoxidase activity"/>
    <property type="evidence" value="ECO:0007669"/>
    <property type="project" value="UniProtKB-EC"/>
</dbReference>
<evidence type="ECO:0000256" key="9">
    <source>
        <dbReference type="ARBA" id="ARBA00022729"/>
    </source>
</evidence>
<dbReference type="Pfam" id="PF00141">
    <property type="entry name" value="peroxidase"/>
    <property type="match status" value="1"/>
</dbReference>
<dbReference type="InterPro" id="IPR002016">
    <property type="entry name" value="Haem_peroxidase"/>
</dbReference>
<evidence type="ECO:0000256" key="1">
    <source>
        <dbReference type="ARBA" id="ARBA00000189"/>
    </source>
</evidence>
<dbReference type="PROSITE" id="PS50873">
    <property type="entry name" value="PEROXIDASE_4"/>
    <property type="match status" value="1"/>
</dbReference>
<keyword evidence="14" id="KW-0325">Glycoprotein</keyword>
<reference evidence="23" key="1">
    <citation type="submission" date="2022-07" db="EMBL/GenBank/DDBJ databases">
        <authorList>
            <person name="Macas J."/>
            <person name="Novak P."/>
            <person name="Neumann P."/>
        </authorList>
    </citation>
    <scope>NUCLEOTIDE SEQUENCE</scope>
</reference>
<evidence type="ECO:0000256" key="5">
    <source>
        <dbReference type="ARBA" id="ARBA00022525"/>
    </source>
</evidence>
<feature type="disulfide bond" evidence="20">
    <location>
        <begin position="71"/>
        <end position="76"/>
    </location>
</feature>
<keyword evidence="5 21" id="KW-0964">Secreted</keyword>
<keyword evidence="6 21" id="KW-0575">Peroxidase</keyword>
<comment type="cofactor">
    <cofactor evidence="18 21">
        <name>heme b</name>
        <dbReference type="ChEBI" id="CHEBI:60344"/>
    </cofactor>
    <text evidence="18 21">Binds 1 heme b (iron(II)-protoporphyrin IX) group per subunit.</text>
</comment>
<feature type="binding site" evidence="18">
    <location>
        <position position="247"/>
    </location>
    <ligand>
        <name>Ca(2+)</name>
        <dbReference type="ChEBI" id="CHEBI:29108"/>
        <label>2</label>
    </ligand>
</feature>
<feature type="domain" description="Plant heme peroxidase family profile" evidence="22">
    <location>
        <begin position="28"/>
        <end position="331"/>
    </location>
</feature>
<comment type="cofactor">
    <cofactor evidence="18 21">
        <name>Ca(2+)</name>
        <dbReference type="ChEBI" id="CHEBI:29108"/>
    </cofactor>
    <text evidence="18 21">Binds 2 calcium ions per subunit.</text>
</comment>
<dbReference type="EC" id="1.11.1.7" evidence="4 21"/>
<evidence type="ECO:0000256" key="3">
    <source>
        <dbReference type="ARBA" id="ARBA00006873"/>
    </source>
</evidence>
<dbReference type="PRINTS" id="PR00458">
    <property type="entry name" value="PEROXIDASE"/>
</dbReference>
<evidence type="ECO:0000256" key="6">
    <source>
        <dbReference type="ARBA" id="ARBA00022559"/>
    </source>
</evidence>
<dbReference type="InterPro" id="IPR019794">
    <property type="entry name" value="Peroxidases_AS"/>
</dbReference>
<dbReference type="GO" id="GO:0042744">
    <property type="term" value="P:hydrogen peroxide catabolic process"/>
    <property type="evidence" value="ECO:0007669"/>
    <property type="project" value="UniProtKB-KW"/>
</dbReference>
<feature type="binding site" evidence="18">
    <location>
        <position position="196"/>
    </location>
    <ligand>
        <name>Ca(2+)</name>
        <dbReference type="ChEBI" id="CHEBI:29108"/>
        <label>2</label>
    </ligand>
</feature>
<dbReference type="PROSITE" id="PS00436">
    <property type="entry name" value="PEROXIDASE_2"/>
    <property type="match status" value="1"/>
</dbReference>
<sequence length="332" mass="36233">MVNPKSISVLLLHSALAFLSVEIANAQGLNPHFYKSTCPNVTHIVRKKMNDTITRDRTLAAPLLRMHFHDCFVMGCDASVLLDSTNGNKAEKEAIPNQSLRGFEVIDEVKAVLENHCPGIVSCADILALVAERAVRLTGGPSWQVFLGRRDGKVSRVTEAVKNIPSPLSNITVLKQNFADVKLNETDLAALSGAHTIGRAHCFTFATRLYNFTGENDKDPSLDREYARKLQSACPPQASNATKVEMDPGSFTRFDTAYYSGVAKHRGVLGSDAGLLKSDITRKYVRGHASDSSSSTTAFFRDFAKSMVKMGNIGVLTGTQGEIRKICSRINN</sequence>
<dbReference type="CDD" id="cd00693">
    <property type="entry name" value="secretory_peroxidase"/>
    <property type="match status" value="1"/>
</dbReference>
<feature type="disulfide bond" evidence="20">
    <location>
        <begin position="123"/>
        <end position="327"/>
    </location>
</feature>
<feature type="binding site" evidence="18">
    <location>
        <position position="77"/>
    </location>
    <ligand>
        <name>Ca(2+)</name>
        <dbReference type="ChEBI" id="CHEBI:29108"/>
        <label>1</label>
    </ligand>
</feature>
<evidence type="ECO:0000256" key="13">
    <source>
        <dbReference type="ARBA" id="ARBA00023157"/>
    </source>
</evidence>
<accession>A0AAV0CAC3</accession>
<dbReference type="InterPro" id="IPR019793">
    <property type="entry name" value="Peroxidases_heam-ligand_BS"/>
</dbReference>
<feature type="signal peptide" evidence="21">
    <location>
        <begin position="1"/>
        <end position="26"/>
    </location>
</feature>
<dbReference type="Gene3D" id="1.10.420.10">
    <property type="entry name" value="Peroxidase, domain 2"/>
    <property type="match status" value="1"/>
</dbReference>
<feature type="binding site" evidence="18">
    <location>
        <position position="91"/>
    </location>
    <ligand>
        <name>Ca(2+)</name>
        <dbReference type="ChEBI" id="CHEBI:29108"/>
        <label>1</label>
    </ligand>
</feature>
<evidence type="ECO:0000256" key="18">
    <source>
        <dbReference type="PIRSR" id="PIRSR600823-3"/>
    </source>
</evidence>
<keyword evidence="12 18" id="KW-0408">Iron</keyword>
<dbReference type="InterPro" id="IPR033905">
    <property type="entry name" value="Secretory_peroxidase"/>
</dbReference>
<evidence type="ECO:0000256" key="4">
    <source>
        <dbReference type="ARBA" id="ARBA00012313"/>
    </source>
</evidence>
<feature type="site" description="Transition state stabilizer" evidence="19">
    <location>
        <position position="65"/>
    </location>
</feature>
<keyword evidence="7 21" id="KW-0349">Heme</keyword>
<dbReference type="Gene3D" id="1.10.520.10">
    <property type="match status" value="1"/>
</dbReference>
<evidence type="ECO:0000313" key="23">
    <source>
        <dbReference type="EMBL" id="CAH9071407.1"/>
    </source>
</evidence>
<dbReference type="PANTHER" id="PTHR31235">
    <property type="entry name" value="PEROXIDASE 25-RELATED"/>
    <property type="match status" value="1"/>
</dbReference>
<evidence type="ECO:0000256" key="14">
    <source>
        <dbReference type="ARBA" id="ARBA00023180"/>
    </source>
</evidence>
<dbReference type="FunFam" id="1.10.420.10:FF:000008">
    <property type="entry name" value="Peroxidase"/>
    <property type="match status" value="1"/>
</dbReference>
<feature type="chain" id="PRO_5043108928" description="Peroxidase" evidence="21">
    <location>
        <begin position="27"/>
        <end position="332"/>
    </location>
</feature>
<feature type="binding site" description="axial binding residue" evidence="18">
    <location>
        <position position="195"/>
    </location>
    <ligand>
        <name>heme b</name>
        <dbReference type="ChEBI" id="CHEBI:60344"/>
    </ligand>
    <ligandPart>
        <name>Fe</name>
        <dbReference type="ChEBI" id="CHEBI:18248"/>
    </ligandPart>
</feature>
<evidence type="ECO:0000256" key="17">
    <source>
        <dbReference type="PIRSR" id="PIRSR600823-2"/>
    </source>
</evidence>
<feature type="binding site" evidence="18">
    <location>
        <position position="255"/>
    </location>
    <ligand>
        <name>Ca(2+)</name>
        <dbReference type="ChEBI" id="CHEBI:29108"/>
        <label>2</label>
    </ligand>
</feature>
<keyword evidence="8 18" id="KW-0479">Metal-binding</keyword>
<comment type="similarity">
    <text evidence="3">Belongs to the peroxidase family. Ascorbate peroxidase subfamily.</text>
</comment>
<comment type="similarity">
    <text evidence="21">Belongs to the peroxidase family. Classical plant (class III) peroxidase subfamily.</text>
</comment>
<keyword evidence="13 20" id="KW-1015">Disulfide bond</keyword>
<feature type="active site" description="Proton acceptor" evidence="16">
    <location>
        <position position="69"/>
    </location>
</feature>
<feature type="binding site" evidence="18">
    <location>
        <position position="70"/>
    </location>
    <ligand>
        <name>Ca(2+)</name>
        <dbReference type="ChEBI" id="CHEBI:29108"/>
        <label>1</label>
    </ligand>
</feature>
<dbReference type="AlphaFoldDB" id="A0AAV0CAC3"/>
<comment type="subcellular location">
    <subcellularLocation>
        <location evidence="21">Secreted</location>
    </subcellularLocation>
</comment>
<feature type="binding site" evidence="18">
    <location>
        <position position="79"/>
    </location>
    <ligand>
        <name>Ca(2+)</name>
        <dbReference type="ChEBI" id="CHEBI:29108"/>
        <label>1</label>
    </ligand>
</feature>
<proteinExistence type="inferred from homology"/>
<name>A0AAV0CAC3_9ASTE</name>
<dbReference type="GO" id="GO:0020037">
    <property type="term" value="F:heme binding"/>
    <property type="evidence" value="ECO:0007669"/>
    <property type="project" value="UniProtKB-UniRule"/>
</dbReference>
<feature type="binding site" evidence="18">
    <location>
        <position position="73"/>
    </location>
    <ligand>
        <name>Ca(2+)</name>
        <dbReference type="ChEBI" id="CHEBI:29108"/>
        <label>1</label>
    </ligand>
</feature>
<evidence type="ECO:0000256" key="7">
    <source>
        <dbReference type="ARBA" id="ARBA00022617"/>
    </source>
</evidence>
<dbReference type="SUPFAM" id="SSF48113">
    <property type="entry name" value="Heme-dependent peroxidases"/>
    <property type="match status" value="1"/>
</dbReference>
<keyword evidence="15 21" id="KW-0376">Hydrogen peroxide</keyword>